<comment type="similarity">
    <text evidence="3">Belongs to the HRI1 family.</text>
</comment>
<dbReference type="CDD" id="cd11693">
    <property type="entry name" value="HRI1_C_like"/>
    <property type="match status" value="1"/>
</dbReference>
<keyword evidence="6" id="KW-0539">Nucleus</keyword>
<evidence type="ECO:0000313" key="8">
    <source>
        <dbReference type="Proteomes" id="UP001302812"/>
    </source>
</evidence>
<comment type="caution">
    <text evidence="7">The sequence shown here is derived from an EMBL/GenBank/DDBJ whole genome shotgun (WGS) entry which is preliminary data.</text>
</comment>
<accession>A0AAN6T8S2</accession>
<comment type="subcellular location">
    <subcellularLocation>
        <location evidence="2">Cytoplasm</location>
    </subcellularLocation>
    <subcellularLocation>
        <location evidence="1">Nucleus</location>
    </subcellularLocation>
</comment>
<dbReference type="InterPro" id="IPR038744">
    <property type="entry name" value="Hri1_N"/>
</dbReference>
<dbReference type="EMBL" id="MU853364">
    <property type="protein sequence ID" value="KAK4108269.1"/>
    <property type="molecule type" value="Genomic_DNA"/>
</dbReference>
<evidence type="ECO:0000256" key="4">
    <source>
        <dbReference type="ARBA" id="ARBA00017063"/>
    </source>
</evidence>
<dbReference type="AlphaFoldDB" id="A0AAN6T8S2"/>
<name>A0AAN6T8S2_9PEZI</name>
<evidence type="ECO:0000256" key="2">
    <source>
        <dbReference type="ARBA" id="ARBA00004496"/>
    </source>
</evidence>
<reference evidence="7" key="2">
    <citation type="submission" date="2023-05" db="EMBL/GenBank/DDBJ databases">
        <authorList>
            <consortium name="Lawrence Berkeley National Laboratory"/>
            <person name="Steindorff A."/>
            <person name="Hensen N."/>
            <person name="Bonometti L."/>
            <person name="Westerberg I."/>
            <person name="Brannstrom I.O."/>
            <person name="Guillou S."/>
            <person name="Cros-Aarteil S."/>
            <person name="Calhoun S."/>
            <person name="Haridas S."/>
            <person name="Kuo A."/>
            <person name="Mondo S."/>
            <person name="Pangilinan J."/>
            <person name="Riley R."/>
            <person name="Labutti K."/>
            <person name="Andreopoulos B."/>
            <person name="Lipzen A."/>
            <person name="Chen C."/>
            <person name="Yanf M."/>
            <person name="Daum C."/>
            <person name="Ng V."/>
            <person name="Clum A."/>
            <person name="Ohm R."/>
            <person name="Martin F."/>
            <person name="Silar P."/>
            <person name="Natvig D."/>
            <person name="Lalanne C."/>
            <person name="Gautier V."/>
            <person name="Ament-Velasquez S.L."/>
            <person name="Kruys A."/>
            <person name="Hutchinson M.I."/>
            <person name="Powell A.J."/>
            <person name="Barry K."/>
            <person name="Miller A.N."/>
            <person name="Grigoriev I.V."/>
            <person name="Debuchy R."/>
            <person name="Gladieux P."/>
            <person name="Thoren M.H."/>
            <person name="Johannesson H."/>
        </authorList>
    </citation>
    <scope>NUCLEOTIDE SEQUENCE</scope>
    <source>
        <strain evidence="7">CBS 508.74</strain>
    </source>
</reference>
<dbReference type="Pfam" id="PF16815">
    <property type="entry name" value="HRI1"/>
    <property type="match status" value="1"/>
</dbReference>
<reference evidence="7" key="1">
    <citation type="journal article" date="2023" name="Mol. Phylogenet. Evol.">
        <title>Genome-scale phylogeny and comparative genomics of the fungal order Sordariales.</title>
        <authorList>
            <person name="Hensen N."/>
            <person name="Bonometti L."/>
            <person name="Westerberg I."/>
            <person name="Brannstrom I.O."/>
            <person name="Guillou S."/>
            <person name="Cros-Aarteil S."/>
            <person name="Calhoun S."/>
            <person name="Haridas S."/>
            <person name="Kuo A."/>
            <person name="Mondo S."/>
            <person name="Pangilinan J."/>
            <person name="Riley R."/>
            <person name="LaButti K."/>
            <person name="Andreopoulos B."/>
            <person name="Lipzen A."/>
            <person name="Chen C."/>
            <person name="Yan M."/>
            <person name="Daum C."/>
            <person name="Ng V."/>
            <person name="Clum A."/>
            <person name="Steindorff A."/>
            <person name="Ohm R.A."/>
            <person name="Martin F."/>
            <person name="Silar P."/>
            <person name="Natvig D.O."/>
            <person name="Lalanne C."/>
            <person name="Gautier V."/>
            <person name="Ament-Velasquez S.L."/>
            <person name="Kruys A."/>
            <person name="Hutchinson M.I."/>
            <person name="Powell A.J."/>
            <person name="Barry K."/>
            <person name="Miller A.N."/>
            <person name="Grigoriev I.V."/>
            <person name="Debuchy R."/>
            <person name="Gladieux P."/>
            <person name="Hiltunen Thoren M."/>
            <person name="Johannesson H."/>
        </authorList>
    </citation>
    <scope>NUCLEOTIDE SEQUENCE</scope>
    <source>
        <strain evidence="7">CBS 508.74</strain>
    </source>
</reference>
<gene>
    <name evidence="7" type="ORF">N656DRAFT_784290</name>
</gene>
<protein>
    <recommendedName>
        <fullName evidence="4">Protein HRI1</fullName>
    </recommendedName>
</protein>
<dbReference type="GeneID" id="89940261"/>
<dbReference type="GO" id="GO:0005737">
    <property type="term" value="C:cytoplasm"/>
    <property type="evidence" value="ECO:0007669"/>
    <property type="project" value="UniProtKB-SubCell"/>
</dbReference>
<dbReference type="Proteomes" id="UP001302812">
    <property type="component" value="Unassembled WGS sequence"/>
</dbReference>
<dbReference type="CDD" id="cd11692">
    <property type="entry name" value="HRI1_N_like"/>
    <property type="match status" value="1"/>
</dbReference>
<dbReference type="InterPro" id="IPR031818">
    <property type="entry name" value="Hri1"/>
</dbReference>
<evidence type="ECO:0000256" key="6">
    <source>
        <dbReference type="ARBA" id="ARBA00023242"/>
    </source>
</evidence>
<evidence type="ECO:0000256" key="5">
    <source>
        <dbReference type="ARBA" id="ARBA00022490"/>
    </source>
</evidence>
<keyword evidence="8" id="KW-1185">Reference proteome</keyword>
<evidence type="ECO:0000313" key="7">
    <source>
        <dbReference type="EMBL" id="KAK4108269.1"/>
    </source>
</evidence>
<evidence type="ECO:0000256" key="1">
    <source>
        <dbReference type="ARBA" id="ARBA00004123"/>
    </source>
</evidence>
<evidence type="ECO:0000256" key="3">
    <source>
        <dbReference type="ARBA" id="ARBA00005229"/>
    </source>
</evidence>
<sequence length="271" mass="30372">MGDISVREYIRWLPGEPSEPTSTIVLTTPERRFVDLRIFKSAATPTEEGSSPESGDGILPLSRLDWAIAGTSSSSPLAFDNSVGEKETVGEFKLQFGTETVIANKATHCQWHHWIDSRTPNTEGLVDEGDNFEHPSNPALTLERGSMVDPNTGIEADYEELWRSEPVEPLLEEEVRCLALQWQGDEEMQSGRVRRGLFVRLGHHCQVLARDGDDITVERLRWDAGRQRWVSQVRIGQKDLPIPFATGSLRDVRLGDRVVVGGDVWEVVERA</sequence>
<organism evidence="7 8">
    <name type="scientific">Canariomyces notabilis</name>
    <dbReference type="NCBI Taxonomy" id="2074819"/>
    <lineage>
        <taxon>Eukaryota</taxon>
        <taxon>Fungi</taxon>
        <taxon>Dikarya</taxon>
        <taxon>Ascomycota</taxon>
        <taxon>Pezizomycotina</taxon>
        <taxon>Sordariomycetes</taxon>
        <taxon>Sordariomycetidae</taxon>
        <taxon>Sordariales</taxon>
        <taxon>Chaetomiaceae</taxon>
        <taxon>Canariomyces</taxon>
    </lineage>
</organism>
<dbReference type="RefSeq" id="XP_064665839.1">
    <property type="nucleotide sequence ID" value="XM_064816136.1"/>
</dbReference>
<dbReference type="InterPro" id="IPR043047">
    <property type="entry name" value="Hri1_N_sf"/>
</dbReference>
<dbReference type="GO" id="GO:0005634">
    <property type="term" value="C:nucleus"/>
    <property type="evidence" value="ECO:0007669"/>
    <property type="project" value="UniProtKB-SubCell"/>
</dbReference>
<dbReference type="Gene3D" id="2.40.128.320">
    <property type="entry name" value="Protein HRI1, N-terminal domain"/>
    <property type="match status" value="1"/>
</dbReference>
<keyword evidence="5" id="KW-0963">Cytoplasm</keyword>
<proteinExistence type="inferred from homology"/>